<dbReference type="Proteomes" id="UP001176521">
    <property type="component" value="Unassembled WGS sequence"/>
</dbReference>
<reference evidence="2" key="1">
    <citation type="journal article" date="2023" name="PhytoFront">
        <title>Draft Genome Resources of Seven Strains of Tilletia horrida, Causal Agent of Kernel Smut of Rice.</title>
        <authorList>
            <person name="Khanal S."/>
            <person name="Antony Babu S."/>
            <person name="Zhou X.G."/>
        </authorList>
    </citation>
    <scope>NUCLEOTIDE SEQUENCE</scope>
    <source>
        <strain evidence="2">TX3</strain>
    </source>
</reference>
<proteinExistence type="predicted"/>
<evidence type="ECO:0000256" key="1">
    <source>
        <dbReference type="SAM" id="SignalP"/>
    </source>
</evidence>
<feature type="signal peptide" evidence="1">
    <location>
        <begin position="1"/>
        <end position="21"/>
    </location>
</feature>
<keyword evidence="3" id="KW-1185">Reference proteome</keyword>
<evidence type="ECO:0000313" key="3">
    <source>
        <dbReference type="Proteomes" id="UP001176521"/>
    </source>
</evidence>
<evidence type="ECO:0000313" key="2">
    <source>
        <dbReference type="EMBL" id="KAK0530454.1"/>
    </source>
</evidence>
<dbReference type="AlphaFoldDB" id="A0AAN6GCQ2"/>
<gene>
    <name evidence="2" type="ORF">OC842_003923</name>
</gene>
<sequence>MRLALTPSLLGLALLPGLAAASAPCPARRTTTTTSSSNNNNNRLTFTVPAESPLTADEGRIDTVLKGNLTELPGVVSDVSHWWGVDAIGGGFLAHSGEWKPEVSGGWDIGSTVAEAQYDMRVGKSSFAAYGNVTSATETGTIRLVASNAITCVQKRDDGTFWACTMGPPPPQGCGGGYGRCGTPPPPP</sequence>
<accession>A0AAN6GCQ2</accession>
<feature type="chain" id="PRO_5042866437" evidence="1">
    <location>
        <begin position="22"/>
        <end position="188"/>
    </location>
</feature>
<name>A0AAN6GCQ2_9BASI</name>
<keyword evidence="1" id="KW-0732">Signal</keyword>
<dbReference type="EMBL" id="JAPDMQ010000214">
    <property type="protein sequence ID" value="KAK0530454.1"/>
    <property type="molecule type" value="Genomic_DNA"/>
</dbReference>
<organism evidence="2 3">
    <name type="scientific">Tilletia horrida</name>
    <dbReference type="NCBI Taxonomy" id="155126"/>
    <lineage>
        <taxon>Eukaryota</taxon>
        <taxon>Fungi</taxon>
        <taxon>Dikarya</taxon>
        <taxon>Basidiomycota</taxon>
        <taxon>Ustilaginomycotina</taxon>
        <taxon>Exobasidiomycetes</taxon>
        <taxon>Tilletiales</taxon>
        <taxon>Tilletiaceae</taxon>
        <taxon>Tilletia</taxon>
    </lineage>
</organism>
<comment type="caution">
    <text evidence="2">The sequence shown here is derived from an EMBL/GenBank/DDBJ whole genome shotgun (WGS) entry which is preliminary data.</text>
</comment>
<protein>
    <submittedName>
        <fullName evidence="2">Uncharacterized protein</fullName>
    </submittedName>
</protein>